<feature type="compositionally biased region" description="Low complexity" evidence="1">
    <location>
        <begin position="174"/>
        <end position="184"/>
    </location>
</feature>
<feature type="region of interest" description="Disordered" evidence="1">
    <location>
        <begin position="145"/>
        <end position="193"/>
    </location>
</feature>
<dbReference type="RefSeq" id="XP_033649274.1">
    <property type="nucleotide sequence ID" value="XM_033794197.1"/>
</dbReference>
<organism evidence="2 3">
    <name type="scientific">Westerdykella ornata</name>
    <dbReference type="NCBI Taxonomy" id="318751"/>
    <lineage>
        <taxon>Eukaryota</taxon>
        <taxon>Fungi</taxon>
        <taxon>Dikarya</taxon>
        <taxon>Ascomycota</taxon>
        <taxon>Pezizomycotina</taxon>
        <taxon>Dothideomycetes</taxon>
        <taxon>Pleosporomycetidae</taxon>
        <taxon>Pleosporales</taxon>
        <taxon>Sporormiaceae</taxon>
        <taxon>Westerdykella</taxon>
    </lineage>
</organism>
<dbReference type="AlphaFoldDB" id="A0A6A6J5M6"/>
<dbReference type="Proteomes" id="UP000800097">
    <property type="component" value="Unassembled WGS sequence"/>
</dbReference>
<gene>
    <name evidence="2" type="ORF">EI97DRAFT_258218</name>
</gene>
<reference evidence="2" key="1">
    <citation type="journal article" date="2020" name="Stud. Mycol.">
        <title>101 Dothideomycetes genomes: a test case for predicting lifestyles and emergence of pathogens.</title>
        <authorList>
            <person name="Haridas S."/>
            <person name="Albert R."/>
            <person name="Binder M."/>
            <person name="Bloem J."/>
            <person name="Labutti K."/>
            <person name="Salamov A."/>
            <person name="Andreopoulos B."/>
            <person name="Baker S."/>
            <person name="Barry K."/>
            <person name="Bills G."/>
            <person name="Bluhm B."/>
            <person name="Cannon C."/>
            <person name="Castanera R."/>
            <person name="Culley D."/>
            <person name="Daum C."/>
            <person name="Ezra D."/>
            <person name="Gonzalez J."/>
            <person name="Henrissat B."/>
            <person name="Kuo A."/>
            <person name="Liang C."/>
            <person name="Lipzen A."/>
            <person name="Lutzoni F."/>
            <person name="Magnuson J."/>
            <person name="Mondo S."/>
            <person name="Nolan M."/>
            <person name="Ohm R."/>
            <person name="Pangilinan J."/>
            <person name="Park H.-J."/>
            <person name="Ramirez L."/>
            <person name="Alfaro M."/>
            <person name="Sun H."/>
            <person name="Tritt A."/>
            <person name="Yoshinaga Y."/>
            <person name="Zwiers L.-H."/>
            <person name="Turgeon B."/>
            <person name="Goodwin S."/>
            <person name="Spatafora J."/>
            <person name="Crous P."/>
            <person name="Grigoriev I."/>
        </authorList>
    </citation>
    <scope>NUCLEOTIDE SEQUENCE</scope>
    <source>
        <strain evidence="2">CBS 379.55</strain>
    </source>
</reference>
<evidence type="ECO:0000256" key="1">
    <source>
        <dbReference type="SAM" id="MobiDB-lite"/>
    </source>
</evidence>
<protein>
    <submittedName>
        <fullName evidence="2">Uncharacterized protein</fullName>
    </submittedName>
</protein>
<dbReference type="GeneID" id="54547372"/>
<dbReference type="EMBL" id="ML986533">
    <property type="protein sequence ID" value="KAF2271735.1"/>
    <property type="molecule type" value="Genomic_DNA"/>
</dbReference>
<evidence type="ECO:0000313" key="3">
    <source>
        <dbReference type="Proteomes" id="UP000800097"/>
    </source>
</evidence>
<feature type="compositionally biased region" description="Basic and acidic residues" evidence="1">
    <location>
        <begin position="39"/>
        <end position="48"/>
    </location>
</feature>
<feature type="region of interest" description="Disordered" evidence="1">
    <location>
        <begin position="1"/>
        <end position="131"/>
    </location>
</feature>
<proteinExistence type="predicted"/>
<accession>A0A6A6J5M6</accession>
<keyword evidence="3" id="KW-1185">Reference proteome</keyword>
<evidence type="ECO:0000313" key="2">
    <source>
        <dbReference type="EMBL" id="KAF2271735.1"/>
    </source>
</evidence>
<feature type="compositionally biased region" description="Polar residues" evidence="1">
    <location>
        <begin position="26"/>
        <end position="38"/>
    </location>
</feature>
<name>A0A6A6J5M6_WESOR</name>
<dbReference type="OrthoDB" id="5389296at2759"/>
<feature type="compositionally biased region" description="Polar residues" evidence="1">
    <location>
        <begin position="106"/>
        <end position="118"/>
    </location>
</feature>
<sequence>MPTSTPSPHRFLVPQPRSTAKPGPKPSSNLCHVVSTQTPERHRTKSEDTPAPNPQRLTATRRFVLTPKAASRGTTAQWEREAGLAAPKAKPRPTLQSHDSIDETSEGSPSTSQNSQLLLDTGPPPHLDETADDEDEELLFRPQHYEQHNKRRRLSPKPSTPAPPHRFLVPCQYPTTSPSISTTPGPVPSRSHFLLPAHPPSPAKPSAPLPETFSPSRKGNKFIPGGLASTLQSWIIETANAGYQTQTKDTVVWGREKEDGVKLRVRIEEVMFGKDGLRGRGTDEGVDCFPGGVVFVKGGTNIGTDCSLQSPAVEDCRRVRVLLAGNGGASRSKRVRLHARDIVGIRAPLWEVDVGNKKWMVGVDWAIL</sequence>